<gene>
    <name evidence="1" type="ORF">BACI348_41640</name>
</gene>
<accession>A0A653TNF2</accession>
<proteinExistence type="predicted"/>
<name>A0A653TNF2_BACAB</name>
<evidence type="ECO:0000313" key="2">
    <source>
        <dbReference type="Proteomes" id="UP000433089"/>
    </source>
</evidence>
<dbReference type="RefSeq" id="WP_003217310.1">
    <property type="nucleotide sequence ID" value="NZ_CP022319.2"/>
</dbReference>
<sequence>MWIIIILLIVLIGFTGNIVSLLRQMKESNEKIIQLLEHQKPKK</sequence>
<protein>
    <submittedName>
        <fullName evidence="1">Uncharacterized protein</fullName>
    </submittedName>
</protein>
<dbReference type="EMBL" id="CABWLH010000009">
    <property type="protein sequence ID" value="VXB82029.1"/>
    <property type="molecule type" value="Genomic_DNA"/>
</dbReference>
<dbReference type="Proteomes" id="UP000433089">
    <property type="component" value="Unassembled WGS sequence"/>
</dbReference>
<evidence type="ECO:0000313" key="1">
    <source>
        <dbReference type="EMBL" id="VXB82029.1"/>
    </source>
</evidence>
<dbReference type="AlphaFoldDB" id="A0A653TNF2"/>
<reference evidence="1 2" key="1">
    <citation type="submission" date="2019-10" db="EMBL/GenBank/DDBJ databases">
        <authorList>
            <person name="Karimi E."/>
        </authorList>
    </citation>
    <scope>NUCLEOTIDE SEQUENCE [LARGE SCALE GENOMIC DNA]</scope>
    <source>
        <strain evidence="1">Bacillus sp. 348</strain>
    </source>
</reference>
<organism evidence="1 2">
    <name type="scientific">Bacillus altitudinis</name>
    <dbReference type="NCBI Taxonomy" id="293387"/>
    <lineage>
        <taxon>Bacteria</taxon>
        <taxon>Bacillati</taxon>
        <taxon>Bacillota</taxon>
        <taxon>Bacilli</taxon>
        <taxon>Bacillales</taxon>
        <taxon>Bacillaceae</taxon>
        <taxon>Bacillus</taxon>
    </lineage>
</organism>